<dbReference type="InterPro" id="IPR003593">
    <property type="entry name" value="AAA+_ATPase"/>
</dbReference>
<protein>
    <submittedName>
        <fullName evidence="6">ABC transporter related protein</fullName>
    </submittedName>
</protein>
<dbReference type="InterPro" id="IPR003439">
    <property type="entry name" value="ABC_transporter-like_ATP-bd"/>
</dbReference>
<keyword evidence="6" id="KW-0614">Plasmid</keyword>
<dbReference type="InterPro" id="IPR017911">
    <property type="entry name" value="MacB-like_ATP-bd"/>
</dbReference>
<dbReference type="GO" id="GO:0005524">
    <property type="term" value="F:ATP binding"/>
    <property type="evidence" value="ECO:0007669"/>
    <property type="project" value="UniProtKB-KW"/>
</dbReference>
<dbReference type="OrthoDB" id="9802264at2"/>
<sequence length="208" mass="23161">MIKINDLYKSFNGEPLFEGISLEIPDNSMVAIMGKSGSGKTTLLNIIGAIEPFDSGEVSIDGIQLSKKFNKLKLFRDKIGFLFQNFALIENMTVYDNLDIVKKKYRNDISLEECLECVELKDKKGSKIYTLSGGQQQRVALARLMLKKCDIVLADEPTGSLDATNRDIIMNILSSIHKQGKTVIIVTHDPMVAKKCENVIEICDGKIV</sequence>
<proteinExistence type="inferred from homology"/>
<comment type="similarity">
    <text evidence="1">Belongs to the ABC transporter superfamily.</text>
</comment>
<feature type="domain" description="ABC transporter" evidence="5">
    <location>
        <begin position="2"/>
        <end position="208"/>
    </location>
</feature>
<dbReference type="PROSITE" id="PS00211">
    <property type="entry name" value="ABC_TRANSPORTER_1"/>
    <property type="match status" value="1"/>
</dbReference>
<dbReference type="PANTHER" id="PTHR42798">
    <property type="entry name" value="LIPOPROTEIN-RELEASING SYSTEM ATP-BINDING PROTEIN LOLD"/>
    <property type="match status" value="1"/>
</dbReference>
<evidence type="ECO:0000256" key="1">
    <source>
        <dbReference type="ARBA" id="ARBA00005417"/>
    </source>
</evidence>
<reference evidence="7" key="1">
    <citation type="journal article" date="2011" name="J. Bacteriol.">
        <title>Complete genome of the cellulolytic ruminal bacterium Ruminococcus albus 7.</title>
        <authorList>
            <person name="Suen G."/>
            <person name="Stevenson D.M."/>
            <person name="Bruce D.C."/>
            <person name="Chertkov O."/>
            <person name="Copeland A."/>
            <person name="Cheng J.F."/>
            <person name="Detter C."/>
            <person name="Detter J.C."/>
            <person name="Goodwin L.A."/>
            <person name="Han C.S."/>
            <person name="Hauser L.J."/>
            <person name="Ivanova N.N."/>
            <person name="Kyrpides N.C."/>
            <person name="Land M.L."/>
            <person name="Lapidus A."/>
            <person name="Lucas S."/>
            <person name="Ovchinnikova G."/>
            <person name="Pitluck S."/>
            <person name="Tapia R."/>
            <person name="Woyke T."/>
            <person name="Boyum J."/>
            <person name="Mead D."/>
            <person name="Weimer P.J."/>
        </authorList>
    </citation>
    <scope>NUCLEOTIDE SEQUENCE [LARGE SCALE GENOMIC DNA]</scope>
    <source>
        <strain evidence="7">ATCC 27210 / DSM 20455 / JCM 14654 / NCDO 2250 / 7</strain>
        <plasmid evidence="7">pRUMAL01</plasmid>
    </source>
</reference>
<organism evidence="6 7">
    <name type="scientific">Ruminococcus albus (strain ATCC 27210 / DSM 20455 / JCM 14654 / NCDO 2250 / 7)</name>
    <dbReference type="NCBI Taxonomy" id="697329"/>
    <lineage>
        <taxon>Bacteria</taxon>
        <taxon>Bacillati</taxon>
        <taxon>Bacillota</taxon>
        <taxon>Clostridia</taxon>
        <taxon>Eubacteriales</taxon>
        <taxon>Oscillospiraceae</taxon>
        <taxon>Ruminococcus</taxon>
    </lineage>
</organism>
<dbReference type="AlphaFoldDB" id="E6UJD4"/>
<accession>E6UJD4</accession>
<gene>
    <name evidence="6" type="ordered locus">Rumal_3317</name>
</gene>
<dbReference type="Gene3D" id="3.40.50.300">
    <property type="entry name" value="P-loop containing nucleotide triphosphate hydrolases"/>
    <property type="match status" value="1"/>
</dbReference>
<dbReference type="SUPFAM" id="SSF52540">
    <property type="entry name" value="P-loop containing nucleoside triphosphate hydrolases"/>
    <property type="match status" value="1"/>
</dbReference>
<dbReference type="CDD" id="cd03255">
    <property type="entry name" value="ABC_MJ0796_LolCDE_FtsE"/>
    <property type="match status" value="1"/>
</dbReference>
<dbReference type="InterPro" id="IPR027417">
    <property type="entry name" value="P-loop_NTPase"/>
</dbReference>
<keyword evidence="3" id="KW-0547">Nucleotide-binding</keyword>
<dbReference type="SMART" id="SM00382">
    <property type="entry name" value="AAA"/>
    <property type="match status" value="1"/>
</dbReference>
<evidence type="ECO:0000313" key="6">
    <source>
        <dbReference type="EMBL" id="ADU23780.1"/>
    </source>
</evidence>
<name>E6UJD4_RUMA7</name>
<dbReference type="InterPro" id="IPR017871">
    <property type="entry name" value="ABC_transporter-like_CS"/>
</dbReference>
<evidence type="ECO:0000256" key="4">
    <source>
        <dbReference type="ARBA" id="ARBA00022840"/>
    </source>
</evidence>
<dbReference type="GO" id="GO:0016887">
    <property type="term" value="F:ATP hydrolysis activity"/>
    <property type="evidence" value="ECO:0007669"/>
    <property type="project" value="InterPro"/>
</dbReference>
<dbReference type="EMBL" id="CP002404">
    <property type="protein sequence ID" value="ADU23780.1"/>
    <property type="molecule type" value="Genomic_DNA"/>
</dbReference>
<dbReference type="PROSITE" id="PS50893">
    <property type="entry name" value="ABC_TRANSPORTER_2"/>
    <property type="match status" value="1"/>
</dbReference>
<evidence type="ECO:0000313" key="7">
    <source>
        <dbReference type="Proteomes" id="UP000006919"/>
    </source>
</evidence>
<keyword evidence="2" id="KW-0813">Transport</keyword>
<keyword evidence="4" id="KW-0067">ATP-binding</keyword>
<dbReference type="HOGENOM" id="CLU_000604_1_22_9"/>
<dbReference type="PANTHER" id="PTHR42798:SF4">
    <property type="entry name" value="ABC TRANSPORTER DOMAIN-CONTAINING PROTEIN"/>
    <property type="match status" value="1"/>
</dbReference>
<evidence type="ECO:0000259" key="5">
    <source>
        <dbReference type="PROSITE" id="PS50893"/>
    </source>
</evidence>
<dbReference type="eggNOG" id="COG1136">
    <property type="taxonomic scope" value="Bacteria"/>
</dbReference>
<dbReference type="RefSeq" id="WP_013483330.1">
    <property type="nucleotide sequence ID" value="NC_014824.1"/>
</dbReference>
<dbReference type="Proteomes" id="UP000006919">
    <property type="component" value="Plasmid pRUMAL01"/>
</dbReference>
<geneLocation type="plasmid" evidence="6 7">
    <name>pRUMAL01</name>
</geneLocation>
<evidence type="ECO:0000256" key="2">
    <source>
        <dbReference type="ARBA" id="ARBA00022448"/>
    </source>
</evidence>
<evidence type="ECO:0000256" key="3">
    <source>
        <dbReference type="ARBA" id="ARBA00022741"/>
    </source>
</evidence>
<dbReference type="Pfam" id="PF00005">
    <property type="entry name" value="ABC_tran"/>
    <property type="match status" value="1"/>
</dbReference>
<dbReference type="KEGG" id="ral:Rumal_3317"/>